<protein>
    <submittedName>
        <fullName evidence="1">Uncharacterized protein</fullName>
    </submittedName>
</protein>
<sequence>MKLKTSTSNSNRYSSATSDSYFTTTSNSSTTGGSSKIKKIEQIAMEEMNTATGENAAVTTVTATTNNATGNGKRGRRRTHKLLPSCATVVTLAMDLF</sequence>
<gene>
    <name evidence="1" type="ORF">L1987_64636</name>
</gene>
<proteinExistence type="predicted"/>
<evidence type="ECO:0000313" key="2">
    <source>
        <dbReference type="Proteomes" id="UP001056120"/>
    </source>
</evidence>
<accession>A0ACB9BSH2</accession>
<reference evidence="1 2" key="2">
    <citation type="journal article" date="2022" name="Mol. Ecol. Resour.">
        <title>The genomes of chicory, endive, great burdock and yacon provide insights into Asteraceae paleo-polyploidization history and plant inulin production.</title>
        <authorList>
            <person name="Fan W."/>
            <person name="Wang S."/>
            <person name="Wang H."/>
            <person name="Wang A."/>
            <person name="Jiang F."/>
            <person name="Liu H."/>
            <person name="Zhao H."/>
            <person name="Xu D."/>
            <person name="Zhang Y."/>
        </authorList>
    </citation>
    <scope>NUCLEOTIDE SEQUENCE [LARGE SCALE GENOMIC DNA]</scope>
    <source>
        <strain evidence="2">cv. Yunnan</strain>
        <tissue evidence="1">Leaves</tissue>
    </source>
</reference>
<organism evidence="1 2">
    <name type="scientific">Smallanthus sonchifolius</name>
    <dbReference type="NCBI Taxonomy" id="185202"/>
    <lineage>
        <taxon>Eukaryota</taxon>
        <taxon>Viridiplantae</taxon>
        <taxon>Streptophyta</taxon>
        <taxon>Embryophyta</taxon>
        <taxon>Tracheophyta</taxon>
        <taxon>Spermatophyta</taxon>
        <taxon>Magnoliopsida</taxon>
        <taxon>eudicotyledons</taxon>
        <taxon>Gunneridae</taxon>
        <taxon>Pentapetalae</taxon>
        <taxon>asterids</taxon>
        <taxon>campanulids</taxon>
        <taxon>Asterales</taxon>
        <taxon>Asteraceae</taxon>
        <taxon>Asteroideae</taxon>
        <taxon>Heliantheae alliance</taxon>
        <taxon>Millerieae</taxon>
        <taxon>Smallanthus</taxon>
    </lineage>
</organism>
<evidence type="ECO:0000313" key="1">
    <source>
        <dbReference type="EMBL" id="KAI3724869.1"/>
    </source>
</evidence>
<keyword evidence="2" id="KW-1185">Reference proteome</keyword>
<dbReference type="Proteomes" id="UP001056120">
    <property type="component" value="Linkage Group LG22"/>
</dbReference>
<name>A0ACB9BSH2_9ASTR</name>
<reference evidence="2" key="1">
    <citation type="journal article" date="2022" name="Mol. Ecol. Resour.">
        <title>The genomes of chicory, endive, great burdock and yacon provide insights into Asteraceae palaeo-polyploidization history and plant inulin production.</title>
        <authorList>
            <person name="Fan W."/>
            <person name="Wang S."/>
            <person name="Wang H."/>
            <person name="Wang A."/>
            <person name="Jiang F."/>
            <person name="Liu H."/>
            <person name="Zhao H."/>
            <person name="Xu D."/>
            <person name="Zhang Y."/>
        </authorList>
    </citation>
    <scope>NUCLEOTIDE SEQUENCE [LARGE SCALE GENOMIC DNA]</scope>
    <source>
        <strain evidence="2">cv. Yunnan</strain>
    </source>
</reference>
<dbReference type="EMBL" id="CM042039">
    <property type="protein sequence ID" value="KAI3724869.1"/>
    <property type="molecule type" value="Genomic_DNA"/>
</dbReference>
<comment type="caution">
    <text evidence="1">The sequence shown here is derived from an EMBL/GenBank/DDBJ whole genome shotgun (WGS) entry which is preliminary data.</text>
</comment>